<dbReference type="EMBL" id="SUNJ01002074">
    <property type="protein sequence ID" value="TPP66267.1"/>
    <property type="molecule type" value="Genomic_DNA"/>
</dbReference>
<dbReference type="AlphaFoldDB" id="A0A504Z6E8"/>
<organism evidence="1 2">
    <name type="scientific">Fasciola gigantica</name>
    <name type="common">Giant liver fluke</name>
    <dbReference type="NCBI Taxonomy" id="46835"/>
    <lineage>
        <taxon>Eukaryota</taxon>
        <taxon>Metazoa</taxon>
        <taxon>Spiralia</taxon>
        <taxon>Lophotrochozoa</taxon>
        <taxon>Platyhelminthes</taxon>
        <taxon>Trematoda</taxon>
        <taxon>Digenea</taxon>
        <taxon>Plagiorchiida</taxon>
        <taxon>Echinostomata</taxon>
        <taxon>Echinostomatoidea</taxon>
        <taxon>Fasciolidae</taxon>
        <taxon>Fasciola</taxon>
    </lineage>
</organism>
<sequence length="81" mass="9089">MSWLLAIHHLVPPNTEVSKRRPTKMPYVSKMAGPQVCCVKPTNTPILQLGTNTTLQQRQLSITAICPIYANKWQGNFLIIS</sequence>
<keyword evidence="2" id="KW-1185">Reference proteome</keyword>
<dbReference type="Proteomes" id="UP000316759">
    <property type="component" value="Unassembled WGS sequence"/>
</dbReference>
<name>A0A504Z6E8_FASGI</name>
<proteinExistence type="predicted"/>
<accession>A0A504Z6E8</accession>
<protein>
    <submittedName>
        <fullName evidence="1">Uncharacterized protein</fullName>
    </submittedName>
</protein>
<evidence type="ECO:0000313" key="1">
    <source>
        <dbReference type="EMBL" id="TPP66267.1"/>
    </source>
</evidence>
<evidence type="ECO:0000313" key="2">
    <source>
        <dbReference type="Proteomes" id="UP000316759"/>
    </source>
</evidence>
<gene>
    <name evidence="1" type="ORF">FGIG_10076</name>
</gene>
<reference evidence="1 2" key="1">
    <citation type="submission" date="2019-04" db="EMBL/GenBank/DDBJ databases">
        <title>Annotation for the trematode Fasciola gigantica.</title>
        <authorList>
            <person name="Choi Y.-J."/>
        </authorList>
    </citation>
    <scope>NUCLEOTIDE SEQUENCE [LARGE SCALE GENOMIC DNA]</scope>
    <source>
        <strain evidence="1">Uganda_cow_1</strain>
    </source>
</reference>
<comment type="caution">
    <text evidence="1">The sequence shown here is derived from an EMBL/GenBank/DDBJ whole genome shotgun (WGS) entry which is preliminary data.</text>
</comment>